<feature type="domain" description="Glycosyltransferase 2-like" evidence="4">
    <location>
        <begin position="5"/>
        <end position="167"/>
    </location>
</feature>
<organism evidence="5 6">
    <name type="scientific">Pedobacter aquae</name>
    <dbReference type="NCBI Taxonomy" id="2605747"/>
    <lineage>
        <taxon>Bacteria</taxon>
        <taxon>Pseudomonadati</taxon>
        <taxon>Bacteroidota</taxon>
        <taxon>Sphingobacteriia</taxon>
        <taxon>Sphingobacteriales</taxon>
        <taxon>Sphingobacteriaceae</taxon>
        <taxon>Pedobacter</taxon>
    </lineage>
</organism>
<dbReference type="GO" id="GO:0016757">
    <property type="term" value="F:glycosyltransferase activity"/>
    <property type="evidence" value="ECO:0007669"/>
    <property type="project" value="UniProtKB-KW"/>
</dbReference>
<keyword evidence="2" id="KW-0328">Glycosyltransferase</keyword>
<dbReference type="Proteomes" id="UP000323653">
    <property type="component" value="Chromosome"/>
</dbReference>
<evidence type="ECO:0000313" key="6">
    <source>
        <dbReference type="Proteomes" id="UP000323653"/>
    </source>
</evidence>
<name>A0A5C0VHD9_9SPHI</name>
<protein>
    <submittedName>
        <fullName evidence="5">Glycosyltransferase family 2 protein</fullName>
    </submittedName>
</protein>
<evidence type="ECO:0000256" key="2">
    <source>
        <dbReference type="ARBA" id="ARBA00022676"/>
    </source>
</evidence>
<dbReference type="KEGG" id="pej:FYC62_05760"/>
<sequence length="306" mass="35097">MSLVSIITVNYNQPQATIDFLKSVKAHYSTANLEVILIDNGSDENHHETFLKHYPEIVFIRSEKNLGFAGGNNLGLQVAKGDYLFLLNNDTEIIPGCIETMISEMEQNPQIGLLSPLILYHEDKSLIQYAGFTPLNYLTARNDCIGQFETNNGQYQTTSNETGFCHGAAVMCRKIDLQKAGKMDENYFLYYEELDWCEKFKRLGKKIWFTGKTHIYHKESVSVGKESALKTFFSVRNRMLFIRKNTSSLNTFAFSIYYCSIACPRMMLQYLLKGRKDLIKWVLKGVLWNFSNSIDSKNLGFKIKNS</sequence>
<dbReference type="SUPFAM" id="SSF53448">
    <property type="entry name" value="Nucleotide-diphospho-sugar transferases"/>
    <property type="match status" value="1"/>
</dbReference>
<dbReference type="RefSeq" id="WP_149074267.1">
    <property type="nucleotide sequence ID" value="NZ_CP043329.1"/>
</dbReference>
<accession>A0A5C0VHD9</accession>
<dbReference type="PANTHER" id="PTHR43179">
    <property type="entry name" value="RHAMNOSYLTRANSFERASE WBBL"/>
    <property type="match status" value="1"/>
</dbReference>
<evidence type="ECO:0000256" key="3">
    <source>
        <dbReference type="ARBA" id="ARBA00022679"/>
    </source>
</evidence>
<reference evidence="5 6" key="1">
    <citation type="submission" date="2019-08" db="EMBL/GenBank/DDBJ databases">
        <title>Pedobacter sp. nov., isolated from Han river, South Korea.</title>
        <authorList>
            <person name="Lee D.-H."/>
            <person name="Kim Y.-S."/>
            <person name="Hwang E.-M."/>
            <person name="Le Tran T.C."/>
            <person name="Cha C.-J."/>
        </authorList>
    </citation>
    <scope>NUCLEOTIDE SEQUENCE [LARGE SCALE GENOMIC DNA]</scope>
    <source>
        <strain evidence="5 6">CJ43</strain>
    </source>
</reference>
<evidence type="ECO:0000259" key="4">
    <source>
        <dbReference type="Pfam" id="PF00535"/>
    </source>
</evidence>
<dbReference type="InterPro" id="IPR001173">
    <property type="entry name" value="Glyco_trans_2-like"/>
</dbReference>
<comment type="similarity">
    <text evidence="1">Belongs to the glycosyltransferase 2 family.</text>
</comment>
<dbReference type="Pfam" id="PF00535">
    <property type="entry name" value="Glycos_transf_2"/>
    <property type="match status" value="1"/>
</dbReference>
<evidence type="ECO:0000256" key="1">
    <source>
        <dbReference type="ARBA" id="ARBA00006739"/>
    </source>
</evidence>
<dbReference type="CDD" id="cd04186">
    <property type="entry name" value="GT_2_like_c"/>
    <property type="match status" value="1"/>
</dbReference>
<proteinExistence type="inferred from homology"/>
<dbReference type="EMBL" id="CP043329">
    <property type="protein sequence ID" value="QEK51233.1"/>
    <property type="molecule type" value="Genomic_DNA"/>
</dbReference>
<dbReference type="PANTHER" id="PTHR43179:SF12">
    <property type="entry name" value="GALACTOFURANOSYLTRANSFERASE GLFT2"/>
    <property type="match status" value="1"/>
</dbReference>
<dbReference type="InterPro" id="IPR029044">
    <property type="entry name" value="Nucleotide-diphossugar_trans"/>
</dbReference>
<keyword evidence="3 5" id="KW-0808">Transferase</keyword>
<keyword evidence="6" id="KW-1185">Reference proteome</keyword>
<gene>
    <name evidence="5" type="ORF">FYC62_05760</name>
</gene>
<evidence type="ECO:0000313" key="5">
    <source>
        <dbReference type="EMBL" id="QEK51233.1"/>
    </source>
</evidence>
<dbReference type="Gene3D" id="3.90.550.10">
    <property type="entry name" value="Spore Coat Polysaccharide Biosynthesis Protein SpsA, Chain A"/>
    <property type="match status" value="1"/>
</dbReference>
<dbReference type="AlphaFoldDB" id="A0A5C0VHD9"/>